<evidence type="ECO:0000313" key="1">
    <source>
        <dbReference type="EnsemblMetazoa" id="tetur02g10010.1"/>
    </source>
</evidence>
<evidence type="ECO:0000313" key="2">
    <source>
        <dbReference type="Proteomes" id="UP000015104"/>
    </source>
</evidence>
<name>T1JWY9_TETUR</name>
<dbReference type="HOGENOM" id="CLU_3160569_0_0_1"/>
<organism evidence="1 2">
    <name type="scientific">Tetranychus urticae</name>
    <name type="common">Two-spotted spider mite</name>
    <dbReference type="NCBI Taxonomy" id="32264"/>
    <lineage>
        <taxon>Eukaryota</taxon>
        <taxon>Metazoa</taxon>
        <taxon>Ecdysozoa</taxon>
        <taxon>Arthropoda</taxon>
        <taxon>Chelicerata</taxon>
        <taxon>Arachnida</taxon>
        <taxon>Acari</taxon>
        <taxon>Acariformes</taxon>
        <taxon>Trombidiformes</taxon>
        <taxon>Prostigmata</taxon>
        <taxon>Eleutherengona</taxon>
        <taxon>Raphignathae</taxon>
        <taxon>Tetranychoidea</taxon>
        <taxon>Tetranychidae</taxon>
        <taxon>Tetranychus</taxon>
    </lineage>
</organism>
<keyword evidence="2" id="KW-1185">Reference proteome</keyword>
<reference evidence="2" key="1">
    <citation type="submission" date="2011-08" db="EMBL/GenBank/DDBJ databases">
        <authorList>
            <person name="Rombauts S."/>
        </authorList>
    </citation>
    <scope>NUCLEOTIDE SEQUENCE</scope>
    <source>
        <strain evidence="2">London</strain>
    </source>
</reference>
<dbReference type="EMBL" id="CAEY01000818">
    <property type="status" value="NOT_ANNOTATED_CDS"/>
    <property type="molecule type" value="Genomic_DNA"/>
</dbReference>
<proteinExistence type="predicted"/>
<accession>T1JWY9</accession>
<reference evidence="1" key="2">
    <citation type="submission" date="2015-06" db="UniProtKB">
        <authorList>
            <consortium name="EnsemblMetazoa"/>
        </authorList>
    </citation>
    <scope>IDENTIFICATION</scope>
</reference>
<protein>
    <submittedName>
        <fullName evidence="1">Uncharacterized protein</fullName>
    </submittedName>
</protein>
<dbReference type="Proteomes" id="UP000015104">
    <property type="component" value="Unassembled WGS sequence"/>
</dbReference>
<dbReference type="EnsemblMetazoa" id="tetur02g10010.1">
    <property type="protein sequence ID" value="tetur02g10010.1"/>
    <property type="gene ID" value="tetur02g10010"/>
</dbReference>
<dbReference type="AlphaFoldDB" id="T1JWY9"/>
<sequence length="48" mass="5711">MMTGVYKGDLEQRKGLKVKMDFEKIKAKEKRKKTELLKITWLGEKLKN</sequence>